<organism evidence="4 6">
    <name type="scientific">Frigoribacterium faeni</name>
    <dbReference type="NCBI Taxonomy" id="145483"/>
    <lineage>
        <taxon>Bacteria</taxon>
        <taxon>Bacillati</taxon>
        <taxon>Actinomycetota</taxon>
        <taxon>Actinomycetes</taxon>
        <taxon>Micrococcales</taxon>
        <taxon>Microbacteriaceae</taxon>
        <taxon>Frigoribacterium</taxon>
    </lineage>
</organism>
<sequence>MDLLTFLSDYSEVGFGSIVVAVVVLIITGRLVPITTHRRELERERARGDEWKEAHGTSEQGRKAALEQNGALLAGVRIADKFYRDFLPPVPDEHTIPHMTGGSDVAV</sequence>
<reference evidence="4 6" key="2">
    <citation type="submission" date="2020-07" db="EMBL/GenBank/DDBJ databases">
        <title>Sequencing the genomes of 1000 actinobacteria strains.</title>
        <authorList>
            <person name="Klenk H.-P."/>
        </authorList>
    </citation>
    <scope>NUCLEOTIDE SEQUENCE [LARGE SCALE GENOMIC DNA]</scope>
    <source>
        <strain evidence="4 6">DSM 10309</strain>
    </source>
</reference>
<evidence type="ECO:0000313" key="4">
    <source>
        <dbReference type="EMBL" id="MBA8812657.1"/>
    </source>
</evidence>
<dbReference type="OrthoDB" id="4301974at2"/>
<gene>
    <name evidence="4" type="ORF">FB463_000881</name>
    <name evidence="3" type="ORF">FFA01_06390</name>
</gene>
<accession>A0A7W3JGW1</accession>
<dbReference type="RefSeq" id="WP_146852924.1">
    <property type="nucleotide sequence ID" value="NZ_BAAAHR010000002.1"/>
</dbReference>
<keyword evidence="2" id="KW-0812">Transmembrane</keyword>
<dbReference type="EMBL" id="JACGWW010000001">
    <property type="protein sequence ID" value="MBA8812657.1"/>
    <property type="molecule type" value="Genomic_DNA"/>
</dbReference>
<reference evidence="3 5" key="1">
    <citation type="submission" date="2019-07" db="EMBL/GenBank/DDBJ databases">
        <title>Whole genome shotgun sequence of Frigoribacterium faeni NBRC 103066.</title>
        <authorList>
            <person name="Hosoyama A."/>
            <person name="Uohara A."/>
            <person name="Ohji S."/>
            <person name="Ichikawa N."/>
        </authorList>
    </citation>
    <scope>NUCLEOTIDE SEQUENCE [LARGE SCALE GENOMIC DNA]</scope>
    <source>
        <strain evidence="3 5">NBRC 103066</strain>
    </source>
</reference>
<name>A0A7W3JGW1_9MICO</name>
<evidence type="ECO:0000313" key="3">
    <source>
        <dbReference type="EMBL" id="GEK82330.1"/>
    </source>
</evidence>
<dbReference type="EMBL" id="BJUV01000004">
    <property type="protein sequence ID" value="GEK82330.1"/>
    <property type="molecule type" value="Genomic_DNA"/>
</dbReference>
<keyword evidence="2" id="KW-0472">Membrane</keyword>
<evidence type="ECO:0000256" key="2">
    <source>
        <dbReference type="SAM" id="Phobius"/>
    </source>
</evidence>
<proteinExistence type="predicted"/>
<dbReference type="AlphaFoldDB" id="A0A7W3JGW1"/>
<feature type="transmembrane region" description="Helical" evidence="2">
    <location>
        <begin position="13"/>
        <end position="33"/>
    </location>
</feature>
<dbReference type="Proteomes" id="UP000522688">
    <property type="component" value="Unassembled WGS sequence"/>
</dbReference>
<evidence type="ECO:0000313" key="5">
    <source>
        <dbReference type="Proteomes" id="UP000321154"/>
    </source>
</evidence>
<dbReference type="Proteomes" id="UP000321154">
    <property type="component" value="Unassembled WGS sequence"/>
</dbReference>
<feature type="region of interest" description="Disordered" evidence="1">
    <location>
        <begin position="41"/>
        <end position="62"/>
    </location>
</feature>
<evidence type="ECO:0000313" key="6">
    <source>
        <dbReference type="Proteomes" id="UP000522688"/>
    </source>
</evidence>
<keyword evidence="5" id="KW-1185">Reference proteome</keyword>
<evidence type="ECO:0000256" key="1">
    <source>
        <dbReference type="SAM" id="MobiDB-lite"/>
    </source>
</evidence>
<comment type="caution">
    <text evidence="4">The sequence shown here is derived from an EMBL/GenBank/DDBJ whole genome shotgun (WGS) entry which is preliminary data.</text>
</comment>
<protein>
    <submittedName>
        <fullName evidence="4">Uncharacterized protein</fullName>
    </submittedName>
</protein>
<keyword evidence="2" id="KW-1133">Transmembrane helix</keyword>